<evidence type="ECO:0000313" key="2">
    <source>
        <dbReference type="Proteomes" id="UP000042527"/>
    </source>
</evidence>
<dbReference type="OrthoDB" id="1757897at2"/>
<dbReference type="EMBL" id="CDNC01000001">
    <property type="protein sequence ID" value="CEM60547.1"/>
    <property type="molecule type" value="Genomic_DNA"/>
</dbReference>
<accession>A0A0B7GSS0</accession>
<dbReference type="Proteomes" id="UP000042527">
    <property type="component" value="Unassembled WGS sequence"/>
</dbReference>
<keyword evidence="2" id="KW-1185">Reference proteome</keyword>
<dbReference type="RefSeq" id="WP_044634254.1">
    <property type="nucleotide sequence ID" value="NZ_CDNC01000001.1"/>
</dbReference>
<name>A0A0B7GSS0_TREPH</name>
<organism evidence="1 2">
    <name type="scientific">Treponema phagedenis</name>
    <dbReference type="NCBI Taxonomy" id="162"/>
    <lineage>
        <taxon>Bacteria</taxon>
        <taxon>Pseudomonadati</taxon>
        <taxon>Spirochaetota</taxon>
        <taxon>Spirochaetia</taxon>
        <taxon>Spirochaetales</taxon>
        <taxon>Treponemataceae</taxon>
        <taxon>Treponema</taxon>
    </lineage>
</organism>
<proteinExistence type="predicted"/>
<reference evidence="2" key="1">
    <citation type="submission" date="2015-01" db="EMBL/GenBank/DDBJ databases">
        <authorList>
            <person name="Manzoor Shahid"/>
            <person name="Zubair Saima"/>
        </authorList>
    </citation>
    <scope>NUCLEOTIDE SEQUENCE [LARGE SCALE GENOMIC DNA]</scope>
    <source>
        <strain evidence="2">V1</strain>
    </source>
</reference>
<protein>
    <recommendedName>
        <fullName evidence="3">DUF3168 domain-containing protein</fullName>
    </recommendedName>
</protein>
<sequence length="122" mass="13893">MRKALYDALKEIAEVYNTGRTQKIKGKPFLILSFDAEIKTRMGNWTTFSVFVFCEAGDLSSLDETCDEVIKALDKEVLHRVEDATSFVVNYTGCGTEYVEDEFSAVAKQLHFRIPSFGRDFM</sequence>
<evidence type="ECO:0000313" key="1">
    <source>
        <dbReference type="EMBL" id="CEM60547.1"/>
    </source>
</evidence>
<dbReference type="AlphaFoldDB" id="A0A0B7GSS0"/>
<gene>
    <name evidence="1" type="ORF">TPHV1_10215</name>
</gene>
<evidence type="ECO:0008006" key="3">
    <source>
        <dbReference type="Google" id="ProtNLM"/>
    </source>
</evidence>